<reference evidence="1 2" key="1">
    <citation type="submission" date="2010-11" db="EMBL/GenBank/DDBJ databases">
        <authorList>
            <person name="Muzny D."/>
            <person name="Qin X."/>
            <person name="Deng J."/>
            <person name="Jiang H."/>
            <person name="Liu Y."/>
            <person name="Qu J."/>
            <person name="Song X.-Z."/>
            <person name="Zhang L."/>
            <person name="Thornton R."/>
            <person name="Coyle M."/>
            <person name="Francisco L."/>
            <person name="Jackson L."/>
            <person name="Javaid M."/>
            <person name="Korchina V."/>
            <person name="Kovar C."/>
            <person name="Mata R."/>
            <person name="Mathew T."/>
            <person name="Ngo R."/>
            <person name="Nguyen L."/>
            <person name="Nguyen N."/>
            <person name="Okwuonu G."/>
            <person name="Ongeri F."/>
            <person name="Pham C."/>
            <person name="Simmons D."/>
            <person name="Wilczek-Boney K."/>
            <person name="Hale W."/>
            <person name="Jakkamsetti A."/>
            <person name="Pham P."/>
            <person name="Ruth R."/>
            <person name="San Lucas F."/>
            <person name="Warren J."/>
            <person name="Zhang J."/>
            <person name="Zhao Z."/>
            <person name="Zhou C."/>
            <person name="Zhu D."/>
            <person name="Lee S."/>
            <person name="Bess C."/>
            <person name="Blankenburg K."/>
            <person name="Forbes L."/>
            <person name="Fu Q."/>
            <person name="Gubbala S."/>
            <person name="Hirani K."/>
            <person name="Jayaseelan J.C."/>
            <person name="Lara F."/>
            <person name="Munidasa M."/>
            <person name="Palculict T."/>
            <person name="Patil S."/>
            <person name="Pu L.-L."/>
            <person name="Saada N."/>
            <person name="Tang L."/>
            <person name="Weissenberger G."/>
            <person name="Zhu Y."/>
            <person name="Hemphill L."/>
            <person name="Shang Y."/>
            <person name="Youmans B."/>
            <person name="Ayvaz T."/>
            <person name="Ross M."/>
            <person name="Santibanez J."/>
            <person name="Aqrawi P."/>
            <person name="Gross S."/>
            <person name="Joshi V."/>
            <person name="Fowler G."/>
            <person name="Nazareth L."/>
            <person name="Reid J."/>
            <person name="Worley K."/>
            <person name="Petrosino J."/>
            <person name="Highlander S."/>
            <person name="Gibbs R."/>
        </authorList>
    </citation>
    <scope>NUCLEOTIDE SEQUENCE [LARGE SCALE GENOMIC DNA]</scope>
    <source>
        <strain evidence="1 2">ATCC 49296</strain>
    </source>
</reference>
<organism evidence="1 2">
    <name type="scientific">Streptococcus oralis ATCC 49296</name>
    <dbReference type="NCBI Taxonomy" id="888049"/>
    <lineage>
        <taxon>Bacteria</taxon>
        <taxon>Bacillati</taxon>
        <taxon>Bacillota</taxon>
        <taxon>Bacilli</taxon>
        <taxon>Lactobacillales</taxon>
        <taxon>Streptococcaceae</taxon>
        <taxon>Streptococcus</taxon>
    </lineage>
</organism>
<protein>
    <submittedName>
        <fullName evidence="1">Uncharacterized protein</fullName>
    </submittedName>
</protein>
<dbReference type="HOGENOM" id="CLU_1433751_0_0_9"/>
<evidence type="ECO:0000313" key="1">
    <source>
        <dbReference type="EMBL" id="EFU63514.1"/>
    </source>
</evidence>
<proteinExistence type="predicted"/>
<comment type="caution">
    <text evidence="1">The sequence shown here is derived from an EMBL/GenBank/DDBJ whole genome shotgun (WGS) entry which is preliminary data.</text>
</comment>
<dbReference type="AlphaFoldDB" id="E6KKM2"/>
<gene>
    <name evidence="1" type="ORF">HMPREF8578_0787</name>
</gene>
<sequence length="189" mass="22400">MDIFDVYDFQNQVENVAKERNLKESLKSLGIVYFDGSLEKGNENRIVFEFSKSRTMAIEVRLMEKKIRFWGWIGDRLKGDYFWKYVFENYGELWRSVLSLLISKYFSPIECISCEIVATTESDLLCQWIEGTESTEDTEDNTLYVGRLLLFGFIPLWKVKHTKNEWKKIALIESSKNKIVEYQLQEDIK</sequence>
<dbReference type="EMBL" id="AEPO01000010">
    <property type="protein sequence ID" value="EFU63514.1"/>
    <property type="molecule type" value="Genomic_DNA"/>
</dbReference>
<evidence type="ECO:0000313" key="2">
    <source>
        <dbReference type="Proteomes" id="UP000004500"/>
    </source>
</evidence>
<accession>E6KKM2</accession>
<name>E6KKM2_STROR</name>
<dbReference type="RefSeq" id="WP_000350752.1">
    <property type="nucleotide sequence ID" value="NZ_GL622183.1"/>
</dbReference>
<dbReference type="Proteomes" id="UP000004500">
    <property type="component" value="Unassembled WGS sequence"/>
</dbReference>